<name>A0A3S0V702_9PROT</name>
<sequence>MRRWLLRILAVLPLAGGAALAGDAPAKTQRIASLNLCADELLLRLVEPQRIASVTWLARDPRGSNVAALAAAVPVNRGLAEEIVPQRPDLVVAGKYTTRTTVGLLKRLDIPLLELDVPQTVEAVAEQIRQLAHAVGEPERGEALIAGMTARLDALDALDALAQGQRPTAVVLRPNGFVAGSGSLVDTILTRAGLDNLADRLPLGSQGALPLEAIILGGAERLIVDAAPDAPPSLAHAVLHHPAVAALATRVRVVSLPSRLWTCAGPQIAEAAELLAVGREAAP</sequence>
<comment type="caution">
    <text evidence="3">The sequence shown here is derived from an EMBL/GenBank/DDBJ whole genome shotgun (WGS) entry which is preliminary data.</text>
</comment>
<dbReference type="InterPro" id="IPR050902">
    <property type="entry name" value="ABC_Transporter_SBP"/>
</dbReference>
<dbReference type="PANTHER" id="PTHR30535">
    <property type="entry name" value="VITAMIN B12-BINDING PROTEIN"/>
    <property type="match status" value="1"/>
</dbReference>
<organism evidence="3 4">
    <name type="scientific">Azospirillum doebereinerae</name>
    <dbReference type="NCBI Taxonomy" id="92933"/>
    <lineage>
        <taxon>Bacteria</taxon>
        <taxon>Pseudomonadati</taxon>
        <taxon>Pseudomonadota</taxon>
        <taxon>Alphaproteobacteria</taxon>
        <taxon>Rhodospirillales</taxon>
        <taxon>Azospirillaceae</taxon>
        <taxon>Azospirillum</taxon>
    </lineage>
</organism>
<dbReference type="EMBL" id="RZIJ01000007">
    <property type="protein sequence ID" value="RUQ72163.1"/>
    <property type="molecule type" value="Genomic_DNA"/>
</dbReference>
<dbReference type="InterPro" id="IPR002491">
    <property type="entry name" value="ABC_transptr_periplasmic_BD"/>
</dbReference>
<dbReference type="SUPFAM" id="SSF53807">
    <property type="entry name" value="Helical backbone' metal receptor"/>
    <property type="match status" value="1"/>
</dbReference>
<dbReference type="OrthoDB" id="1632039at2"/>
<keyword evidence="1" id="KW-0732">Signal</keyword>
<dbReference type="Gene3D" id="3.40.50.1980">
    <property type="entry name" value="Nitrogenase molybdenum iron protein domain"/>
    <property type="match status" value="2"/>
</dbReference>
<keyword evidence="4" id="KW-1185">Reference proteome</keyword>
<feature type="chain" id="PRO_5018612408" evidence="1">
    <location>
        <begin position="22"/>
        <end position="283"/>
    </location>
</feature>
<evidence type="ECO:0000313" key="4">
    <source>
        <dbReference type="Proteomes" id="UP000280346"/>
    </source>
</evidence>
<feature type="domain" description="Fe/B12 periplasmic-binding" evidence="2">
    <location>
        <begin position="30"/>
        <end position="283"/>
    </location>
</feature>
<dbReference type="RefSeq" id="WP_126997851.1">
    <property type="nucleotide sequence ID" value="NZ_JBNPXW010000005.1"/>
</dbReference>
<dbReference type="Pfam" id="PF01497">
    <property type="entry name" value="Peripla_BP_2"/>
    <property type="match status" value="1"/>
</dbReference>
<dbReference type="AlphaFoldDB" id="A0A3S0V702"/>
<dbReference type="Proteomes" id="UP000280346">
    <property type="component" value="Unassembled WGS sequence"/>
</dbReference>
<feature type="signal peptide" evidence="1">
    <location>
        <begin position="1"/>
        <end position="21"/>
    </location>
</feature>
<proteinExistence type="predicted"/>
<reference evidence="3 4" key="1">
    <citation type="submission" date="2018-12" db="EMBL/GenBank/DDBJ databases">
        <authorList>
            <person name="Yang Y."/>
        </authorList>
    </citation>
    <scope>NUCLEOTIDE SEQUENCE [LARGE SCALE GENOMIC DNA]</scope>
    <source>
        <strain evidence="3 4">GSF71</strain>
    </source>
</reference>
<accession>A0A3S0V702</accession>
<dbReference type="PROSITE" id="PS50983">
    <property type="entry name" value="FE_B12_PBP"/>
    <property type="match status" value="1"/>
</dbReference>
<gene>
    <name evidence="3" type="ORF">EJ913_11445</name>
</gene>
<evidence type="ECO:0000259" key="2">
    <source>
        <dbReference type="PROSITE" id="PS50983"/>
    </source>
</evidence>
<evidence type="ECO:0000256" key="1">
    <source>
        <dbReference type="SAM" id="SignalP"/>
    </source>
</evidence>
<evidence type="ECO:0000313" key="3">
    <source>
        <dbReference type="EMBL" id="RUQ72163.1"/>
    </source>
</evidence>
<dbReference type="GO" id="GO:0071281">
    <property type="term" value="P:cellular response to iron ion"/>
    <property type="evidence" value="ECO:0007669"/>
    <property type="project" value="TreeGrafter"/>
</dbReference>
<dbReference type="PANTHER" id="PTHR30535:SF34">
    <property type="entry name" value="MOLYBDATE-BINDING PROTEIN MOLA"/>
    <property type="match status" value="1"/>
</dbReference>
<protein>
    <submittedName>
        <fullName evidence="3">ABC transporter substrate-binding protein</fullName>
    </submittedName>
</protein>